<dbReference type="AlphaFoldDB" id="A0A2P8D1A3"/>
<dbReference type="EMBL" id="PYGD01000006">
    <property type="protein sequence ID" value="PSK91010.1"/>
    <property type="molecule type" value="Genomic_DNA"/>
</dbReference>
<organism evidence="7 8">
    <name type="scientific">Taibaiella chishuiensis</name>
    <dbReference type="NCBI Taxonomy" id="1434707"/>
    <lineage>
        <taxon>Bacteria</taxon>
        <taxon>Pseudomonadati</taxon>
        <taxon>Bacteroidota</taxon>
        <taxon>Chitinophagia</taxon>
        <taxon>Chitinophagales</taxon>
        <taxon>Chitinophagaceae</taxon>
        <taxon>Taibaiella</taxon>
    </lineage>
</organism>
<dbReference type="OrthoDB" id="267579at2"/>
<keyword evidence="6" id="KW-0325">Glycoprotein</keyword>
<protein>
    <submittedName>
        <fullName evidence="7">S1/P1 nuclease</fullName>
    </submittedName>
</protein>
<dbReference type="Pfam" id="PF02265">
    <property type="entry name" value="S1-P1_nuclease"/>
    <property type="match status" value="1"/>
</dbReference>
<dbReference type="InterPro" id="IPR008947">
    <property type="entry name" value="PLipase_C/P1_nuclease_dom_sf"/>
</dbReference>
<dbReference type="Proteomes" id="UP000240572">
    <property type="component" value="Unassembled WGS sequence"/>
</dbReference>
<accession>A0A2P8D1A3</accession>
<keyword evidence="4" id="KW-0378">Hydrolase</keyword>
<dbReference type="PANTHER" id="PTHR33146:SF26">
    <property type="entry name" value="ENDONUCLEASE 4"/>
    <property type="match status" value="1"/>
</dbReference>
<gene>
    <name evidence="7" type="ORF">B0I18_10618</name>
</gene>
<evidence type="ECO:0000313" key="8">
    <source>
        <dbReference type="Proteomes" id="UP000240572"/>
    </source>
</evidence>
<dbReference type="GO" id="GO:0016788">
    <property type="term" value="F:hydrolase activity, acting on ester bonds"/>
    <property type="evidence" value="ECO:0007669"/>
    <property type="project" value="InterPro"/>
</dbReference>
<evidence type="ECO:0000256" key="2">
    <source>
        <dbReference type="ARBA" id="ARBA00022723"/>
    </source>
</evidence>
<keyword evidence="3" id="KW-0255">Endonuclease</keyword>
<dbReference type="GO" id="GO:0004519">
    <property type="term" value="F:endonuclease activity"/>
    <property type="evidence" value="ECO:0007669"/>
    <property type="project" value="UniProtKB-KW"/>
</dbReference>
<evidence type="ECO:0000256" key="4">
    <source>
        <dbReference type="ARBA" id="ARBA00022801"/>
    </source>
</evidence>
<keyword evidence="1" id="KW-0540">Nuclease</keyword>
<evidence type="ECO:0000256" key="6">
    <source>
        <dbReference type="ARBA" id="ARBA00023180"/>
    </source>
</evidence>
<dbReference type="GO" id="GO:0003676">
    <property type="term" value="F:nucleic acid binding"/>
    <property type="evidence" value="ECO:0007669"/>
    <property type="project" value="InterPro"/>
</dbReference>
<keyword evidence="2" id="KW-0479">Metal-binding</keyword>
<keyword evidence="5" id="KW-1015">Disulfide bond</keyword>
<dbReference type="RefSeq" id="WP_106523619.1">
    <property type="nucleotide sequence ID" value="NZ_PYGD01000006.1"/>
</dbReference>
<evidence type="ECO:0000256" key="1">
    <source>
        <dbReference type="ARBA" id="ARBA00022722"/>
    </source>
</evidence>
<dbReference type="GO" id="GO:0006308">
    <property type="term" value="P:DNA catabolic process"/>
    <property type="evidence" value="ECO:0007669"/>
    <property type="project" value="InterPro"/>
</dbReference>
<comment type="caution">
    <text evidence="7">The sequence shown here is derived from an EMBL/GenBank/DDBJ whole genome shotgun (WGS) entry which is preliminary data.</text>
</comment>
<sequence>MKRNITKLLLLFLLLATAQTGFGWGVTGHRVVAEIAQRHLSGRAKRELRQLIGDQQLAFWVNWPDFIKSDTTGRWKAMGQWHYVDLPGQLSKADFVQQLKEKKGENLYTQIKAMAAQLADKKLPLEQRQIALRFLIHLAGDLGQPLHVGRSDDQGGNKITVYWFDKKTNLHALWDEALIDFQQWSYTEYATVLDVAGKDQVAAWQRTPLEDCFYESHVLSDKIYALSPPDAKLSYRYNYLFAQDLNDQLLKSGIRLAALLNDALGR</sequence>
<dbReference type="GO" id="GO:0046872">
    <property type="term" value="F:metal ion binding"/>
    <property type="evidence" value="ECO:0007669"/>
    <property type="project" value="UniProtKB-KW"/>
</dbReference>
<proteinExistence type="predicted"/>
<dbReference type="CDD" id="cd11010">
    <property type="entry name" value="S1-P1_nuclease"/>
    <property type="match status" value="1"/>
</dbReference>
<reference evidence="7 8" key="1">
    <citation type="submission" date="2018-03" db="EMBL/GenBank/DDBJ databases">
        <title>Genomic Encyclopedia of Type Strains, Phase III (KMG-III): the genomes of soil and plant-associated and newly described type strains.</title>
        <authorList>
            <person name="Whitman W."/>
        </authorList>
    </citation>
    <scope>NUCLEOTIDE SEQUENCE [LARGE SCALE GENOMIC DNA]</scope>
    <source>
        <strain evidence="7 8">CGMCC 1.12700</strain>
    </source>
</reference>
<dbReference type="Gene3D" id="1.10.575.10">
    <property type="entry name" value="P1 Nuclease"/>
    <property type="match status" value="1"/>
</dbReference>
<dbReference type="InterPro" id="IPR003154">
    <property type="entry name" value="S1/P1nuclease"/>
</dbReference>
<name>A0A2P8D1A3_9BACT</name>
<evidence type="ECO:0000313" key="7">
    <source>
        <dbReference type="EMBL" id="PSK91010.1"/>
    </source>
</evidence>
<dbReference type="PANTHER" id="PTHR33146">
    <property type="entry name" value="ENDONUCLEASE 4"/>
    <property type="match status" value="1"/>
</dbReference>
<evidence type="ECO:0000256" key="5">
    <source>
        <dbReference type="ARBA" id="ARBA00023157"/>
    </source>
</evidence>
<evidence type="ECO:0000256" key="3">
    <source>
        <dbReference type="ARBA" id="ARBA00022759"/>
    </source>
</evidence>
<keyword evidence="8" id="KW-1185">Reference proteome</keyword>
<dbReference type="SUPFAM" id="SSF48537">
    <property type="entry name" value="Phospholipase C/P1 nuclease"/>
    <property type="match status" value="1"/>
</dbReference>